<name>A0A4P8XVF2_9FIRM</name>
<proteinExistence type="predicted"/>
<accession>A0A4P8XVF2</accession>
<dbReference type="Proteomes" id="UP000301475">
    <property type="component" value="Chromosome"/>
</dbReference>
<dbReference type="KEGG" id="ruj:E5Z56_06760"/>
<gene>
    <name evidence="1" type="ORF">E5Z56_06760</name>
</gene>
<reference evidence="1 2" key="1">
    <citation type="submission" date="2019-04" db="EMBL/GenBank/DDBJ databases">
        <authorList>
            <person name="Embree M."/>
            <person name="Gaffney J.R."/>
        </authorList>
    </citation>
    <scope>NUCLEOTIDE SEQUENCE [LARGE SCALE GENOMIC DNA]</scope>
    <source>
        <strain evidence="1 2">JE7A12</strain>
    </source>
</reference>
<evidence type="ECO:0000313" key="2">
    <source>
        <dbReference type="Proteomes" id="UP000301475"/>
    </source>
</evidence>
<dbReference type="PANTHER" id="PTHR38455">
    <property type="entry name" value="HYPOTHETICAL CYTOSOLIC PROTEIN"/>
    <property type="match status" value="1"/>
</dbReference>
<dbReference type="Pfam" id="PF06107">
    <property type="entry name" value="DUF951"/>
    <property type="match status" value="1"/>
</dbReference>
<sequence length="59" mass="6972">MDVRVNDKIEMKKAHPCQNKIFTVTRVGMDFKIRCDKCGHEIMIPRSKAEKNIKKIIRE</sequence>
<organism evidence="1 2">
    <name type="scientific">Ruminococcus bovis</name>
    <dbReference type="NCBI Taxonomy" id="2564099"/>
    <lineage>
        <taxon>Bacteria</taxon>
        <taxon>Bacillati</taxon>
        <taxon>Bacillota</taxon>
        <taxon>Clostridia</taxon>
        <taxon>Eubacteriales</taxon>
        <taxon>Oscillospiraceae</taxon>
        <taxon>Ruminococcus</taxon>
    </lineage>
</organism>
<keyword evidence="2" id="KW-1185">Reference proteome</keyword>
<dbReference type="EMBL" id="CP039381">
    <property type="protein sequence ID" value="QCT07085.1"/>
    <property type="molecule type" value="Genomic_DNA"/>
</dbReference>
<dbReference type="RefSeq" id="WP_138157149.1">
    <property type="nucleotide sequence ID" value="NZ_CP039381.1"/>
</dbReference>
<protein>
    <submittedName>
        <fullName evidence="1">DUF951 domain-containing protein</fullName>
    </submittedName>
</protein>
<dbReference type="AlphaFoldDB" id="A0A4P8XVF2"/>
<dbReference type="PIRSF" id="PIRSF037263">
    <property type="entry name" value="DUF951_bac"/>
    <property type="match status" value="1"/>
</dbReference>
<dbReference type="InterPro" id="IPR009296">
    <property type="entry name" value="DUF951"/>
</dbReference>
<dbReference type="OrthoDB" id="9802710at2"/>
<evidence type="ECO:0000313" key="1">
    <source>
        <dbReference type="EMBL" id="QCT07085.1"/>
    </source>
</evidence>
<dbReference type="PANTHER" id="PTHR38455:SF1">
    <property type="entry name" value="DUF951 DOMAIN-CONTAINING PROTEIN"/>
    <property type="match status" value="1"/>
</dbReference>